<dbReference type="STRING" id="6293.A0A1I8EEZ4"/>
<dbReference type="AlphaFoldDB" id="A0A1I8EEZ4"/>
<proteinExistence type="predicted"/>
<organism evidence="1">
    <name type="scientific">Wuchereria bancrofti</name>
    <dbReference type="NCBI Taxonomy" id="6293"/>
    <lineage>
        <taxon>Eukaryota</taxon>
        <taxon>Metazoa</taxon>
        <taxon>Ecdysozoa</taxon>
        <taxon>Nematoda</taxon>
        <taxon>Chromadorea</taxon>
        <taxon>Rhabditida</taxon>
        <taxon>Spirurina</taxon>
        <taxon>Spiruromorpha</taxon>
        <taxon>Filarioidea</taxon>
        <taxon>Onchocercidae</taxon>
        <taxon>Wuchereria</taxon>
    </lineage>
</organism>
<protein>
    <submittedName>
        <fullName evidence="1">Uncharacterized protein</fullName>
    </submittedName>
</protein>
<accession>A0A1I8EEZ4</accession>
<name>A0A1I8EEZ4_WUCBA</name>
<dbReference type="Gene3D" id="1.20.5.1890">
    <property type="match status" value="1"/>
</dbReference>
<evidence type="ECO:0000313" key="1">
    <source>
        <dbReference type="WBParaSite" id="maker-PairedContig_1790-snap-gene-1.18-mRNA-1"/>
    </source>
</evidence>
<sequence>MTKKCLYSKVGIFNAQIYGNHVIIDELQTSFVFSKENKTFRSENCNFTNPSLMNANIVIGIVTKIANKQKKHEFGTRSSIGKLMMMETHRGDNGDPENTKFKYLFDSLQQEFQQQLKLMEQRTCENRNNLLLLIEWLSLDNPTLAANLLLQRNDVIAKRINGKLLIAPCKSDSLNLKTIEFRDGLISKFEIDKINVALEILAQNQQTINPILKPREISKIWDELKQLEGEFEKTTAYLQAKLNPNHQRVEIIPMETLRTPPKSLEKEITKQANSNLL</sequence>
<reference evidence="1" key="1">
    <citation type="submission" date="2016-11" db="UniProtKB">
        <authorList>
            <consortium name="WormBaseParasite"/>
        </authorList>
    </citation>
    <scope>IDENTIFICATION</scope>
    <source>
        <strain evidence="1">pt0022</strain>
    </source>
</reference>
<dbReference type="WBParaSite" id="maker-PairedContig_1790-snap-gene-1.18-mRNA-1">
    <property type="protein sequence ID" value="maker-PairedContig_1790-snap-gene-1.18-mRNA-1"/>
    <property type="gene ID" value="maker-PairedContig_1790-snap-gene-1.18"/>
</dbReference>